<dbReference type="AlphaFoldDB" id="A0A485LKG9"/>
<reference evidence="4 5" key="1">
    <citation type="submission" date="2019-03" db="EMBL/GenBank/DDBJ databases">
        <authorList>
            <person name="Gaulin E."/>
            <person name="Dumas B."/>
        </authorList>
    </citation>
    <scope>NUCLEOTIDE SEQUENCE [LARGE SCALE GENOMIC DNA]</scope>
    <source>
        <strain evidence="4">CBS 568.67</strain>
    </source>
</reference>
<evidence type="ECO:0000256" key="1">
    <source>
        <dbReference type="SAM" id="MobiDB-lite"/>
    </source>
</evidence>
<keyword evidence="5" id="KW-1185">Reference proteome</keyword>
<evidence type="ECO:0000313" key="5">
    <source>
        <dbReference type="Proteomes" id="UP000332933"/>
    </source>
</evidence>
<proteinExistence type="predicted"/>
<dbReference type="EMBL" id="VJMH01007024">
    <property type="protein sequence ID" value="KAF0685924.1"/>
    <property type="molecule type" value="Genomic_DNA"/>
</dbReference>
<dbReference type="OrthoDB" id="78780at2759"/>
<feature type="transmembrane region" description="Helical" evidence="2">
    <location>
        <begin position="77"/>
        <end position="99"/>
    </location>
</feature>
<dbReference type="Proteomes" id="UP000332933">
    <property type="component" value="Unassembled WGS sequence"/>
</dbReference>
<feature type="transmembrane region" description="Helical" evidence="2">
    <location>
        <begin position="105"/>
        <end position="128"/>
    </location>
</feature>
<feature type="region of interest" description="Disordered" evidence="1">
    <location>
        <begin position="25"/>
        <end position="49"/>
    </location>
</feature>
<evidence type="ECO:0000313" key="3">
    <source>
        <dbReference type="EMBL" id="KAF0685924.1"/>
    </source>
</evidence>
<sequence length="149" mass="15977">MATPATENPIAPTSVAIDVPAAASAESDAKKIPVESPSKAAKDPKAKPKDYRAVDLRPDYHVVCCGNSCLDLILVPLTFIVLYGAMLGLSLLVLWANFLTSTTATAHWICFFVYIMCIFVLALSVMTADYEKILKERSAKAQADAALVA</sequence>
<accession>A0A485LKG9</accession>
<reference evidence="3" key="2">
    <citation type="submission" date="2019-06" db="EMBL/GenBank/DDBJ databases">
        <title>Genomics analysis of Aphanomyces spp. identifies a new class of oomycete effector associated with host adaptation.</title>
        <authorList>
            <person name="Gaulin E."/>
        </authorList>
    </citation>
    <scope>NUCLEOTIDE SEQUENCE</scope>
    <source>
        <strain evidence="3">CBS 578.67</strain>
    </source>
</reference>
<evidence type="ECO:0000313" key="4">
    <source>
        <dbReference type="EMBL" id="VFT98908.1"/>
    </source>
</evidence>
<evidence type="ECO:0000256" key="2">
    <source>
        <dbReference type="SAM" id="Phobius"/>
    </source>
</evidence>
<keyword evidence="2" id="KW-0472">Membrane</keyword>
<name>A0A485LKG9_9STRA</name>
<keyword evidence="2" id="KW-0812">Transmembrane</keyword>
<protein>
    <submittedName>
        <fullName evidence="4">Aste57867_22241 protein</fullName>
    </submittedName>
</protein>
<keyword evidence="2" id="KW-1133">Transmembrane helix</keyword>
<organism evidence="4 5">
    <name type="scientific">Aphanomyces stellatus</name>
    <dbReference type="NCBI Taxonomy" id="120398"/>
    <lineage>
        <taxon>Eukaryota</taxon>
        <taxon>Sar</taxon>
        <taxon>Stramenopiles</taxon>
        <taxon>Oomycota</taxon>
        <taxon>Saprolegniomycetes</taxon>
        <taxon>Saprolegniales</taxon>
        <taxon>Verrucalvaceae</taxon>
        <taxon>Aphanomyces</taxon>
    </lineage>
</organism>
<gene>
    <name evidence="4" type="primary">Aste57867_22241</name>
    <name evidence="3" type="ORF">As57867_022172</name>
    <name evidence="4" type="ORF">ASTE57867_22241</name>
</gene>
<dbReference type="EMBL" id="CAADRA010007050">
    <property type="protein sequence ID" value="VFT98908.1"/>
    <property type="molecule type" value="Genomic_DNA"/>
</dbReference>
<feature type="compositionally biased region" description="Basic and acidic residues" evidence="1">
    <location>
        <begin position="40"/>
        <end position="49"/>
    </location>
</feature>